<evidence type="ECO:0000259" key="4">
    <source>
        <dbReference type="Pfam" id="PF00326"/>
    </source>
</evidence>
<dbReference type="PRINTS" id="PR00862">
    <property type="entry name" value="PROLIGOPTASE"/>
</dbReference>
<dbReference type="InterPro" id="IPR029058">
    <property type="entry name" value="AB_hydrolase_fold"/>
</dbReference>
<dbReference type="GO" id="GO:0004252">
    <property type="term" value="F:serine-type endopeptidase activity"/>
    <property type="evidence" value="ECO:0007669"/>
    <property type="project" value="InterPro"/>
</dbReference>
<dbReference type="InterPro" id="IPR001375">
    <property type="entry name" value="Peptidase_S9_cat"/>
</dbReference>
<dbReference type="Proteomes" id="UP001164390">
    <property type="component" value="Chromosome"/>
</dbReference>
<gene>
    <name evidence="6" type="ORF">L0C25_11820</name>
</gene>
<protein>
    <submittedName>
        <fullName evidence="6">Prolyl oligopeptidase family serine peptidase</fullName>
    </submittedName>
</protein>
<dbReference type="SUPFAM" id="SSF53474">
    <property type="entry name" value="alpha/beta-Hydrolases"/>
    <property type="match status" value="1"/>
</dbReference>
<organism evidence="6 7">
    <name type="scientific">Solicola gregarius</name>
    <dbReference type="NCBI Taxonomy" id="2908642"/>
    <lineage>
        <taxon>Bacteria</taxon>
        <taxon>Bacillati</taxon>
        <taxon>Actinomycetota</taxon>
        <taxon>Actinomycetes</taxon>
        <taxon>Propionibacteriales</taxon>
        <taxon>Nocardioidaceae</taxon>
        <taxon>Solicola</taxon>
    </lineage>
</organism>
<dbReference type="GO" id="GO:0070012">
    <property type="term" value="F:oligopeptidase activity"/>
    <property type="evidence" value="ECO:0007669"/>
    <property type="project" value="TreeGrafter"/>
</dbReference>
<dbReference type="InterPro" id="IPR002470">
    <property type="entry name" value="Peptidase_S9A"/>
</dbReference>
<dbReference type="InterPro" id="IPR051167">
    <property type="entry name" value="Prolyl_oligopep/macrocyclase"/>
</dbReference>
<keyword evidence="7" id="KW-1185">Reference proteome</keyword>
<dbReference type="AlphaFoldDB" id="A0AA46TM01"/>
<evidence type="ECO:0000256" key="1">
    <source>
        <dbReference type="ARBA" id="ARBA00022670"/>
    </source>
</evidence>
<accession>A0AA46TM01</accession>
<dbReference type="Gene3D" id="2.130.10.120">
    <property type="entry name" value="Prolyl oligopeptidase, N-terminal domain"/>
    <property type="match status" value="1"/>
</dbReference>
<feature type="domain" description="Peptidase S9 prolyl oligopeptidase catalytic" evidence="4">
    <location>
        <begin position="477"/>
        <end position="676"/>
    </location>
</feature>
<keyword evidence="1" id="KW-0645">Protease</keyword>
<keyword evidence="2" id="KW-0378">Hydrolase</keyword>
<evidence type="ECO:0000313" key="6">
    <source>
        <dbReference type="EMBL" id="UYM07720.1"/>
    </source>
</evidence>
<dbReference type="GO" id="GO:0006508">
    <property type="term" value="P:proteolysis"/>
    <property type="evidence" value="ECO:0007669"/>
    <property type="project" value="UniProtKB-KW"/>
</dbReference>
<dbReference type="RefSeq" id="WP_271636694.1">
    <property type="nucleotide sequence ID" value="NZ_CP094970.1"/>
</dbReference>
<dbReference type="PANTHER" id="PTHR42881:SF13">
    <property type="entry name" value="PROLYL ENDOPEPTIDASE"/>
    <property type="match status" value="1"/>
</dbReference>
<sequence>MATTDDDPYLWLEDVEGDDALSWVRERNAQAERAVASDEPFSQLSKEILEVLDSDDRIPELAKAGEWYYNFWRDAEHVRGIWRRTTLESYRTDNPDWDVLLDIDALNDLEDTNWVWHGARILRTGPRAYERALVSLSRGGSDADVTREFDLVTRAFVGDGFHRPEAKGDVGWIDADTTYVSTDTGPGSMSKSGHPRIARRWRRGEPLADAEIVYEGAADDLMVVAYHDRTPGFERDWVVRAMTFYSAEDYLVGSDGSLTKIDIPDSAELSVKRDGMLVELRDDWVLGDRTYLAGSLLGIGFESFLAGAREFTLVFEPTPSTSLAGYAWTARRLVLTLLEDVRYRVEVVDPADWSRRDVPGVPELGSVQVRPVDSDESDQVWLTTTGFLQPPTLSLTGVADSDAEPERLKTSPAFFDASRSLVEQHFVASADGTRIPYFVVRPRDLALDGSAPTLVTGYGGFEISRTPEYSGAIGRAWIERGGVYVVANIRGGGEYGPAWHQAALRENRHRAYEDFAAVARDLVDRGITSPEHLGAMGGSNGGLLMGNMLTGYPDLFGAIVIRVPLLDMRRYHRMLAGALWVAEYGDPDTADWEFLQSFSPYHRFDPDRTYPPVLLTTSTRDDRVHPGHARKLAALMLEHGKDVTYWENIEGGHGGAATNAQVAQMTAMAYRFLWQRLVD</sequence>
<dbReference type="Pfam" id="PF00326">
    <property type="entry name" value="Peptidase_S9"/>
    <property type="match status" value="1"/>
</dbReference>
<dbReference type="Pfam" id="PF02897">
    <property type="entry name" value="Peptidase_S9_N"/>
    <property type="match status" value="1"/>
</dbReference>
<name>A0AA46TM01_9ACTN</name>
<feature type="domain" description="Peptidase S9A N-terminal" evidence="5">
    <location>
        <begin position="6"/>
        <end position="225"/>
    </location>
</feature>
<dbReference type="Gene3D" id="3.40.50.1820">
    <property type="entry name" value="alpha/beta hydrolase"/>
    <property type="match status" value="1"/>
</dbReference>
<dbReference type="EMBL" id="CP094970">
    <property type="protein sequence ID" value="UYM07720.1"/>
    <property type="molecule type" value="Genomic_DNA"/>
</dbReference>
<dbReference type="SUPFAM" id="SSF50993">
    <property type="entry name" value="Peptidase/esterase 'gauge' domain"/>
    <property type="match status" value="1"/>
</dbReference>
<dbReference type="PANTHER" id="PTHR42881">
    <property type="entry name" value="PROLYL ENDOPEPTIDASE"/>
    <property type="match status" value="1"/>
</dbReference>
<dbReference type="InterPro" id="IPR023302">
    <property type="entry name" value="Pept_S9A_N"/>
</dbReference>
<evidence type="ECO:0000259" key="5">
    <source>
        <dbReference type="Pfam" id="PF02897"/>
    </source>
</evidence>
<evidence type="ECO:0000256" key="3">
    <source>
        <dbReference type="ARBA" id="ARBA00022825"/>
    </source>
</evidence>
<evidence type="ECO:0000313" key="7">
    <source>
        <dbReference type="Proteomes" id="UP001164390"/>
    </source>
</evidence>
<keyword evidence="3" id="KW-0720">Serine protease</keyword>
<dbReference type="KEGG" id="sgrg:L0C25_11820"/>
<proteinExistence type="predicted"/>
<evidence type="ECO:0000256" key="2">
    <source>
        <dbReference type="ARBA" id="ARBA00022801"/>
    </source>
</evidence>
<reference evidence="6" key="1">
    <citation type="submission" date="2022-01" db="EMBL/GenBank/DDBJ databases">
        <title>Nocardioidaceae gen. sp. A5X3R13.</title>
        <authorList>
            <person name="Lopez Marin M.A."/>
            <person name="Uhlik O."/>
        </authorList>
    </citation>
    <scope>NUCLEOTIDE SEQUENCE</scope>
    <source>
        <strain evidence="6">A5X3R13</strain>
    </source>
</reference>
<dbReference type="GO" id="GO:0005829">
    <property type="term" value="C:cytosol"/>
    <property type="evidence" value="ECO:0007669"/>
    <property type="project" value="TreeGrafter"/>
</dbReference>